<reference evidence="1" key="2">
    <citation type="journal article" date="2015" name="Data Brief">
        <title>Shoot transcriptome of the giant reed, Arundo donax.</title>
        <authorList>
            <person name="Barrero R.A."/>
            <person name="Guerrero F.D."/>
            <person name="Moolhuijzen P."/>
            <person name="Goolsby J.A."/>
            <person name="Tidwell J."/>
            <person name="Bellgard S.E."/>
            <person name="Bellgard M.I."/>
        </authorList>
    </citation>
    <scope>NUCLEOTIDE SEQUENCE</scope>
    <source>
        <tissue evidence="1">Shoot tissue taken approximately 20 cm above the soil surface</tissue>
    </source>
</reference>
<evidence type="ECO:0000313" key="1">
    <source>
        <dbReference type="EMBL" id="JAE21207.1"/>
    </source>
</evidence>
<protein>
    <submittedName>
        <fullName evidence="1">Uncharacterized protein</fullName>
    </submittedName>
</protein>
<dbReference type="EMBL" id="GBRH01176689">
    <property type="protein sequence ID" value="JAE21207.1"/>
    <property type="molecule type" value="Transcribed_RNA"/>
</dbReference>
<organism evidence="1">
    <name type="scientific">Arundo donax</name>
    <name type="common">Giant reed</name>
    <name type="synonym">Donax arundinaceus</name>
    <dbReference type="NCBI Taxonomy" id="35708"/>
    <lineage>
        <taxon>Eukaryota</taxon>
        <taxon>Viridiplantae</taxon>
        <taxon>Streptophyta</taxon>
        <taxon>Embryophyta</taxon>
        <taxon>Tracheophyta</taxon>
        <taxon>Spermatophyta</taxon>
        <taxon>Magnoliopsida</taxon>
        <taxon>Liliopsida</taxon>
        <taxon>Poales</taxon>
        <taxon>Poaceae</taxon>
        <taxon>PACMAD clade</taxon>
        <taxon>Arundinoideae</taxon>
        <taxon>Arundineae</taxon>
        <taxon>Arundo</taxon>
    </lineage>
</organism>
<sequence length="72" mass="8072">MYKLARVCTFKAATRDIILSYGSSSMARRPCYQDRTPLLLSLASNPPVPPCPQISTSWLWAPSIEGIEDERD</sequence>
<dbReference type="AlphaFoldDB" id="A0A0A9G9R5"/>
<reference evidence="1" key="1">
    <citation type="submission" date="2014-09" db="EMBL/GenBank/DDBJ databases">
        <authorList>
            <person name="Magalhaes I.L.F."/>
            <person name="Oliveira U."/>
            <person name="Santos F.R."/>
            <person name="Vidigal T.H.D.A."/>
            <person name="Brescovit A.D."/>
            <person name="Santos A.J."/>
        </authorList>
    </citation>
    <scope>NUCLEOTIDE SEQUENCE</scope>
    <source>
        <tissue evidence="1">Shoot tissue taken approximately 20 cm above the soil surface</tissue>
    </source>
</reference>
<proteinExistence type="predicted"/>
<name>A0A0A9G9R5_ARUDO</name>
<accession>A0A0A9G9R5</accession>